<evidence type="ECO:0008006" key="3">
    <source>
        <dbReference type="Google" id="ProtNLM"/>
    </source>
</evidence>
<evidence type="ECO:0000313" key="1">
    <source>
        <dbReference type="EMBL" id="SNY27650.1"/>
    </source>
</evidence>
<dbReference type="RefSeq" id="WP_097017733.1">
    <property type="nucleotide sequence ID" value="NZ_OBDZ01000011.1"/>
</dbReference>
<organism evidence="1 2">
    <name type="scientific">Orenia metallireducens</name>
    <dbReference type="NCBI Taxonomy" id="1413210"/>
    <lineage>
        <taxon>Bacteria</taxon>
        <taxon>Bacillati</taxon>
        <taxon>Bacillota</taxon>
        <taxon>Clostridia</taxon>
        <taxon>Halanaerobiales</taxon>
        <taxon>Halobacteroidaceae</taxon>
        <taxon>Orenia</taxon>
    </lineage>
</organism>
<sequence length="219" mass="25347">MDNLSEIVENYLNKYKVEDIINQNSKILFILESPHTQEIKQGYPVAGSSGIDMTKFIYGRESKDPFGKIVSQIDKYNDLYPNLSEFSILNVSSAPMQKEGLKAHELDSGDGQVVAILEKLRVNYKSKRHKNKDWNRIKSILLEDFKQRLLLALKQSSSIEYLVPCGRFAEAYLDLIKELEMSIEERKIISEIPHPSFNQWFHYDSMEKLKKVLEEIGIS</sequence>
<dbReference type="EMBL" id="OBDZ01000011">
    <property type="protein sequence ID" value="SNY27650.1"/>
    <property type="molecule type" value="Genomic_DNA"/>
</dbReference>
<keyword evidence="2" id="KW-1185">Reference proteome</keyword>
<name>A0A285GVI2_9FIRM</name>
<dbReference type="AlphaFoldDB" id="A0A285GVI2"/>
<protein>
    <recommendedName>
        <fullName evidence="3">Uracil DNA glycosylase superfamily protein</fullName>
    </recommendedName>
</protein>
<dbReference type="OrthoDB" id="5066079at2"/>
<proteinExistence type="predicted"/>
<dbReference type="Proteomes" id="UP000219573">
    <property type="component" value="Unassembled WGS sequence"/>
</dbReference>
<accession>A0A285GVI2</accession>
<evidence type="ECO:0000313" key="2">
    <source>
        <dbReference type="Proteomes" id="UP000219573"/>
    </source>
</evidence>
<gene>
    <name evidence="1" type="ORF">SAMN06265827_11161</name>
</gene>
<reference evidence="2" key="1">
    <citation type="submission" date="2017-09" db="EMBL/GenBank/DDBJ databases">
        <authorList>
            <person name="Varghese N."/>
            <person name="Submissions S."/>
        </authorList>
    </citation>
    <scope>NUCLEOTIDE SEQUENCE [LARGE SCALE GENOMIC DNA]</scope>
    <source>
        <strain evidence="2">MSL47</strain>
    </source>
</reference>